<protein>
    <submittedName>
        <fullName evidence="1">Uncharacterized protein</fullName>
    </submittedName>
</protein>
<dbReference type="Proteomes" id="UP000540989">
    <property type="component" value="Unassembled WGS sequence"/>
</dbReference>
<name>A0A7W8E3Y9_9BACT</name>
<reference evidence="1 2" key="1">
    <citation type="submission" date="2020-08" db="EMBL/GenBank/DDBJ databases">
        <title>Genomic Encyclopedia of Type Strains, Phase IV (KMG-V): Genome sequencing to study the core and pangenomes of soil and plant-associated prokaryotes.</title>
        <authorList>
            <person name="Whitman W."/>
        </authorList>
    </citation>
    <scope>NUCLEOTIDE SEQUENCE [LARGE SCALE GENOMIC DNA]</scope>
    <source>
        <strain evidence="1 2">M8UP14</strain>
    </source>
</reference>
<accession>A0A7W8E3Y9</accession>
<dbReference type="EMBL" id="JACHIP010000003">
    <property type="protein sequence ID" value="MBB5057739.1"/>
    <property type="molecule type" value="Genomic_DNA"/>
</dbReference>
<organism evidence="1 2">
    <name type="scientific">Granulicella aggregans</name>
    <dbReference type="NCBI Taxonomy" id="474949"/>
    <lineage>
        <taxon>Bacteria</taxon>
        <taxon>Pseudomonadati</taxon>
        <taxon>Acidobacteriota</taxon>
        <taxon>Terriglobia</taxon>
        <taxon>Terriglobales</taxon>
        <taxon>Acidobacteriaceae</taxon>
        <taxon>Granulicella</taxon>
    </lineage>
</organism>
<keyword evidence="2" id="KW-1185">Reference proteome</keyword>
<dbReference type="AlphaFoldDB" id="A0A7W8E3Y9"/>
<dbReference type="RefSeq" id="WP_184216834.1">
    <property type="nucleotide sequence ID" value="NZ_JACHIP010000003.1"/>
</dbReference>
<gene>
    <name evidence="1" type="ORF">HDF16_002445</name>
</gene>
<evidence type="ECO:0000313" key="2">
    <source>
        <dbReference type="Proteomes" id="UP000540989"/>
    </source>
</evidence>
<comment type="caution">
    <text evidence="1">The sequence shown here is derived from an EMBL/GenBank/DDBJ whole genome shotgun (WGS) entry which is preliminary data.</text>
</comment>
<evidence type="ECO:0000313" key="1">
    <source>
        <dbReference type="EMBL" id="MBB5057739.1"/>
    </source>
</evidence>
<sequence length="216" mass="23853">MPELVTIPISYFEVTFDFEDPSIKLWLDRAEVVQAMFTALKPWDIDVDDVDAITTGKPSEQGVKFKLPAKRSTFFFGPALCKFTRDATNWSLAEETIQILDAAMSALLATASVSVAAQKTVIALHLQPKTAPFFEILKPFVPSPLAALEADAIKTMAAVAKWNKRRVTIDGSGQVANGIFLRFEREFAGNVSYKEIADQLMADEGALFEMLGIKEE</sequence>
<proteinExistence type="predicted"/>